<comment type="caution">
    <text evidence="2">The sequence shown here is derived from an EMBL/GenBank/DDBJ whole genome shotgun (WGS) entry which is preliminary data.</text>
</comment>
<protein>
    <submittedName>
        <fullName evidence="2">Uncharacterized protein</fullName>
    </submittedName>
</protein>
<proteinExistence type="predicted"/>
<organism evidence="2 3">
    <name type="scientific">Candidatus Daviesbacteria bacterium GW2011_GWA1_42_6</name>
    <dbReference type="NCBI Taxonomy" id="1618420"/>
    <lineage>
        <taxon>Bacteria</taxon>
        <taxon>Candidatus Daviesiibacteriota</taxon>
    </lineage>
</organism>
<reference evidence="2 3" key="1">
    <citation type="journal article" date="2015" name="Nature">
        <title>rRNA introns, odd ribosomes, and small enigmatic genomes across a large radiation of phyla.</title>
        <authorList>
            <person name="Brown C.T."/>
            <person name="Hug L.A."/>
            <person name="Thomas B.C."/>
            <person name="Sharon I."/>
            <person name="Castelle C.J."/>
            <person name="Singh A."/>
            <person name="Wilkins M.J."/>
            <person name="Williams K.H."/>
            <person name="Banfield J.F."/>
        </authorList>
    </citation>
    <scope>NUCLEOTIDE SEQUENCE [LARGE SCALE GENOMIC DNA]</scope>
</reference>
<evidence type="ECO:0000313" key="3">
    <source>
        <dbReference type="Proteomes" id="UP000034135"/>
    </source>
</evidence>
<dbReference type="Proteomes" id="UP000034135">
    <property type="component" value="Unassembled WGS sequence"/>
</dbReference>
<dbReference type="EMBL" id="LCEB01000050">
    <property type="protein sequence ID" value="KKS63589.1"/>
    <property type="molecule type" value="Genomic_DNA"/>
</dbReference>
<dbReference type="AlphaFoldDB" id="A0A0G1ARJ9"/>
<accession>A0A0G1ARJ9</accession>
<feature type="region of interest" description="Disordered" evidence="1">
    <location>
        <begin position="42"/>
        <end position="65"/>
    </location>
</feature>
<gene>
    <name evidence="2" type="ORF">UV33_C0050G0005</name>
</gene>
<sequence length="338" mass="39485">MFSISNMGYPYHELIPPAILLDHPGLTKDEYIEALDETHGSGYTKFEPEEPWDSYNEEEKDHHEGSQGLAAILNLEESTRYTIFRTPMVDGNSLLVKPPQQEFTWRPDDPIELVVHKENKVGLPLVLPYSSYERKKEGDQLEIEVGDFEGATILEVLEEKVTKPRSKRDMPYFTYSLKVLPLTEVIRVEQLDSKEELWQKWPDFHPDNRYNFAQSRGHFRLSHDFSGGQAFRWIMADGRYFLDPETFDLIPASWEASNWEYLGYVDLIATAEAIKHKAWKLLSRKGLDHYAAFLRDFPDSKDRIERATWDTHMALASKKYGETVNDLLRRRLFPQGYF</sequence>
<name>A0A0G1ARJ9_9BACT</name>
<evidence type="ECO:0000256" key="1">
    <source>
        <dbReference type="SAM" id="MobiDB-lite"/>
    </source>
</evidence>
<evidence type="ECO:0000313" key="2">
    <source>
        <dbReference type="EMBL" id="KKS63589.1"/>
    </source>
</evidence>